<feature type="region of interest" description="Disordered" evidence="1">
    <location>
        <begin position="200"/>
        <end position="221"/>
    </location>
</feature>
<evidence type="ECO:0000313" key="3">
    <source>
        <dbReference type="Proteomes" id="UP000564644"/>
    </source>
</evidence>
<comment type="caution">
    <text evidence="2">The sequence shown here is derived from an EMBL/GenBank/DDBJ whole genome shotgun (WGS) entry which is preliminary data.</text>
</comment>
<reference evidence="2 3" key="1">
    <citation type="submission" date="2020-08" db="EMBL/GenBank/DDBJ databases">
        <title>Cohnella phylogeny.</title>
        <authorList>
            <person name="Dunlap C."/>
        </authorList>
    </citation>
    <scope>NUCLEOTIDE SEQUENCE [LARGE SCALE GENOMIC DNA]</scope>
    <source>
        <strain evidence="2 3">CBP 2801</strain>
    </source>
</reference>
<dbReference type="AlphaFoldDB" id="A0A7X0VU42"/>
<name>A0A7X0VU42_9BACL</name>
<gene>
    <name evidence="2" type="ORF">H7C18_03660</name>
</gene>
<protein>
    <recommendedName>
        <fullName evidence="4">Butirosin biosynthesis protein H N-terminal domain-containing protein</fullName>
    </recommendedName>
</protein>
<keyword evidence="3" id="KW-1185">Reference proteome</keyword>
<evidence type="ECO:0000256" key="1">
    <source>
        <dbReference type="SAM" id="MobiDB-lite"/>
    </source>
</evidence>
<dbReference type="Proteomes" id="UP000564644">
    <property type="component" value="Unassembled WGS sequence"/>
</dbReference>
<evidence type="ECO:0008006" key="4">
    <source>
        <dbReference type="Google" id="ProtNLM"/>
    </source>
</evidence>
<evidence type="ECO:0000313" key="2">
    <source>
        <dbReference type="EMBL" id="MBB6729985.1"/>
    </source>
</evidence>
<dbReference type="RefSeq" id="WP_185127644.1">
    <property type="nucleotide sequence ID" value="NZ_JACJVO010000003.1"/>
</dbReference>
<dbReference type="EMBL" id="JACJVO010000003">
    <property type="protein sequence ID" value="MBB6729985.1"/>
    <property type="molecule type" value="Genomic_DNA"/>
</dbReference>
<proteinExistence type="predicted"/>
<organism evidence="2 3">
    <name type="scientific">Cohnella zeiphila</name>
    <dbReference type="NCBI Taxonomy" id="2761120"/>
    <lineage>
        <taxon>Bacteria</taxon>
        <taxon>Bacillati</taxon>
        <taxon>Bacillota</taxon>
        <taxon>Bacilli</taxon>
        <taxon>Bacillales</taxon>
        <taxon>Paenibacillaceae</taxon>
        <taxon>Cohnella</taxon>
    </lineage>
</organism>
<sequence>MNAFERAISPGDLVKLAAMECFASCALTYARMVQPSGPRLPPDYWNLSYQFRTLLSSLDYRQMTLEFHYGIRLAFERGGSRSLYGELSSDRAAILLCSASRLPYFPPSMLGLESAGFRHCVLLLGLDPDRERCKIADPMADFVGELACRELELAGKPDGGSGREELHYFTLSAPPAGFAPPAPARIFRHASRRNLVRFEREGEPASAETDRALQAEEPGRPGDRRAAWAEWFAGRNGGIRAFDRFRQDLEATREWPRPAVDRWIERHHLTIASVWKLRSQVWHAFADLGVMTDPQLREGGDRVRRIVRLWQSLNYRLHVYRTGARAGVDAAADIAPLLDDIRDGEHGFLRWLCEAGDALPGPNEEVEPAAIES</sequence>
<accession>A0A7X0VU42</accession>